<accession>A0A8J4SGS9</accession>
<comment type="caution">
    <text evidence="1">The sequence shown here is derived from an EMBL/GenBank/DDBJ whole genome shotgun (WGS) entry which is preliminary data.</text>
</comment>
<name>A0A8J4SGS9_9TREM</name>
<protein>
    <submittedName>
        <fullName evidence="1">Uncharacterized protein</fullName>
    </submittedName>
</protein>
<proteinExistence type="predicted"/>
<organism evidence="1 2">
    <name type="scientific">Paragonimus heterotremus</name>
    <dbReference type="NCBI Taxonomy" id="100268"/>
    <lineage>
        <taxon>Eukaryota</taxon>
        <taxon>Metazoa</taxon>
        <taxon>Spiralia</taxon>
        <taxon>Lophotrochozoa</taxon>
        <taxon>Platyhelminthes</taxon>
        <taxon>Trematoda</taxon>
        <taxon>Digenea</taxon>
        <taxon>Plagiorchiida</taxon>
        <taxon>Troglotremata</taxon>
        <taxon>Troglotrematidae</taxon>
        <taxon>Paragonimus</taxon>
    </lineage>
</organism>
<dbReference type="OrthoDB" id="10589673at2759"/>
<sequence>MLIRYGHVLHLELDQIGALRLLTCMRKRLTTCGLGFHVLNDKRSQVTEEITTTPDHLVARTSIGAAELGRFSFTFPLAEMTAPHASQETLSTATSQLSVAYGTPSTPGSFQFPVDSGSMMAVDGFRQPPHSICLGPTGTMLPSQQVASSNGHIPCSESGSGT</sequence>
<keyword evidence="2" id="KW-1185">Reference proteome</keyword>
<evidence type="ECO:0000313" key="1">
    <source>
        <dbReference type="EMBL" id="KAF5397203.1"/>
    </source>
</evidence>
<dbReference type="AlphaFoldDB" id="A0A8J4SGS9"/>
<dbReference type="Proteomes" id="UP000748531">
    <property type="component" value="Unassembled WGS sequence"/>
</dbReference>
<evidence type="ECO:0000313" key="2">
    <source>
        <dbReference type="Proteomes" id="UP000748531"/>
    </source>
</evidence>
<gene>
    <name evidence="1" type="ORF">PHET_09594</name>
</gene>
<dbReference type="EMBL" id="LUCH01006620">
    <property type="protein sequence ID" value="KAF5397203.1"/>
    <property type="molecule type" value="Genomic_DNA"/>
</dbReference>
<reference evidence="1" key="1">
    <citation type="submission" date="2019-05" db="EMBL/GenBank/DDBJ databases">
        <title>Annotation for the trematode Paragonimus heterotremus.</title>
        <authorList>
            <person name="Choi Y.-J."/>
        </authorList>
    </citation>
    <scope>NUCLEOTIDE SEQUENCE</scope>
    <source>
        <strain evidence="1">LC</strain>
    </source>
</reference>